<protein>
    <submittedName>
        <fullName evidence="2">Uncharacterized protein</fullName>
    </submittedName>
</protein>
<evidence type="ECO:0000313" key="3">
    <source>
        <dbReference type="Proteomes" id="UP000291623"/>
    </source>
</evidence>
<dbReference type="RefSeq" id="WP_131637088.1">
    <property type="nucleotide sequence ID" value="NZ_SJON01000009.1"/>
</dbReference>
<evidence type="ECO:0000256" key="1">
    <source>
        <dbReference type="SAM" id="Phobius"/>
    </source>
</evidence>
<dbReference type="EMBL" id="SJON01000009">
    <property type="protein sequence ID" value="TCB86088.1"/>
    <property type="molecule type" value="Genomic_DNA"/>
</dbReference>
<proteinExistence type="predicted"/>
<dbReference type="GeneID" id="92385707"/>
<keyword evidence="1" id="KW-0472">Membrane</keyword>
<reference evidence="2 3" key="1">
    <citation type="submission" date="2019-02" db="EMBL/GenBank/DDBJ databases">
        <title>The draft genome of Enterobacter spp. strains.</title>
        <authorList>
            <person name="Wang C."/>
            <person name="Feng Y."/>
            <person name="Zong Z."/>
        </authorList>
    </citation>
    <scope>NUCLEOTIDE SEQUENCE [LARGE SCALE GENOMIC DNA]</scope>
    <source>
        <strain evidence="2 3">WCHEQ120003</strain>
    </source>
</reference>
<name>A0AAE8UBL6_9ENTR</name>
<dbReference type="Proteomes" id="UP000291623">
    <property type="component" value="Unassembled WGS sequence"/>
</dbReference>
<organism evidence="2 3">
    <name type="scientific">Enterobacter quasihormaechei</name>
    <dbReference type="NCBI Taxonomy" id="2529382"/>
    <lineage>
        <taxon>Bacteria</taxon>
        <taxon>Pseudomonadati</taxon>
        <taxon>Pseudomonadota</taxon>
        <taxon>Gammaproteobacteria</taxon>
        <taxon>Enterobacterales</taxon>
        <taxon>Enterobacteriaceae</taxon>
        <taxon>Enterobacter</taxon>
    </lineage>
</organism>
<feature type="transmembrane region" description="Helical" evidence="1">
    <location>
        <begin position="12"/>
        <end position="36"/>
    </location>
</feature>
<keyword evidence="1" id="KW-0812">Transmembrane</keyword>
<dbReference type="AlphaFoldDB" id="A0AAE8UBL6"/>
<evidence type="ECO:0000313" key="2">
    <source>
        <dbReference type="EMBL" id="TCB86088.1"/>
    </source>
</evidence>
<comment type="caution">
    <text evidence="2">The sequence shown here is derived from an EMBL/GenBank/DDBJ whole genome shotgun (WGS) entry which is preliminary data.</text>
</comment>
<keyword evidence="1" id="KW-1133">Transmembrane helix</keyword>
<gene>
    <name evidence="2" type="ORF">E0L16_13045</name>
</gene>
<accession>A0AAE8UBL6</accession>
<sequence>MWQTVSHWPWPTIWSAVSAIFTAAAVLVAGFALRVWRQQEALKAKMALKMAVADYANALSQLPVNLATPQIRIEKRSDLRDLRHKLNAINNAFLVCEHMLESYPRVISCCRSLPETHKQYVRGLDNNIQAKYYCHLLLSQQFVFK</sequence>